<evidence type="ECO:0000313" key="4">
    <source>
        <dbReference type="Proteomes" id="UP000654075"/>
    </source>
</evidence>
<dbReference type="Proteomes" id="UP000626109">
    <property type="component" value="Unassembled WGS sequence"/>
</dbReference>
<dbReference type="InterPro" id="IPR036188">
    <property type="entry name" value="FAD/NAD-bd_sf"/>
</dbReference>
<dbReference type="Proteomes" id="UP000654075">
    <property type="component" value="Unassembled WGS sequence"/>
</dbReference>
<evidence type="ECO:0000313" key="1">
    <source>
        <dbReference type="EMBL" id="CAE8589010.1"/>
    </source>
</evidence>
<dbReference type="SUPFAM" id="SSF51905">
    <property type="entry name" value="FAD/NAD(P)-binding domain"/>
    <property type="match status" value="1"/>
</dbReference>
<dbReference type="Gene3D" id="3.50.50.60">
    <property type="entry name" value="FAD/NAD(P)-binding domain"/>
    <property type="match status" value="1"/>
</dbReference>
<dbReference type="PANTHER" id="PTHR16128">
    <property type="entry name" value="FAD/NAD(P)-BINDING OXIDOREDUCTASE FAMILY PROTEIN"/>
    <property type="match status" value="1"/>
</dbReference>
<name>A0A813LBK6_POLGL</name>
<sequence length="437" mass="45404">MRVGVVGAGVSGLVCGTRLSALLRGADIPVKVTVLEWGRGPGGRTARRRVNVEGVGEVSFDHAAPFFTATTAQFRREVLLDWEARSLVSRWAGQGETCLKVSEEPGQLWVGVPSNHAVCQGLVAELKESGAEHLYGRHVTSARFVGNTWRVTAVNRLANPPTEETLEFDALVLSDKLLVMPNVYAVLPPEELGPLSLLLSADPEAIHAAATADALPSQSAVVLLLALAVPLPEALQAAFGNSRAVFGDALREALGPQCDLALVVHDSAKPGRPGGGGEGGGEGRVELFVVHSTERFAKVHLVADRGGGPVLDDPDAVRDHLCRQFYDAAGKLGAAASARSGPEAWPAPAYAAAVAWDHASVAPEHRLRGSHRVDGLRRVGLCGDFFGGFSESEGVGAVMGGVEAAALSGVALAGELAAVLIEKHAADRGAASRSAAI</sequence>
<comment type="caution">
    <text evidence="2">The sequence shown here is derived from an EMBL/GenBank/DDBJ whole genome shotgun (WGS) entry which is preliminary data.</text>
</comment>
<dbReference type="PANTHER" id="PTHR16128:SF5">
    <property type="entry name" value="FAD_NAD(P)-BINDING OXIDOREDUCTASE FAMILY PROTEIN"/>
    <property type="match status" value="1"/>
</dbReference>
<evidence type="ECO:0008006" key="5">
    <source>
        <dbReference type="Google" id="ProtNLM"/>
    </source>
</evidence>
<evidence type="ECO:0000313" key="3">
    <source>
        <dbReference type="Proteomes" id="UP000626109"/>
    </source>
</evidence>
<dbReference type="Pfam" id="PF13450">
    <property type="entry name" value="NAD_binding_8"/>
    <property type="match status" value="1"/>
</dbReference>
<accession>A0A813LBK6</accession>
<dbReference type="Gene3D" id="3.90.660.10">
    <property type="match status" value="1"/>
</dbReference>
<dbReference type="OrthoDB" id="2161133at2759"/>
<proteinExistence type="predicted"/>
<organism evidence="2 3">
    <name type="scientific">Polarella glacialis</name>
    <name type="common">Dinoflagellate</name>
    <dbReference type="NCBI Taxonomy" id="89957"/>
    <lineage>
        <taxon>Eukaryota</taxon>
        <taxon>Sar</taxon>
        <taxon>Alveolata</taxon>
        <taxon>Dinophyceae</taxon>
        <taxon>Suessiales</taxon>
        <taxon>Suessiaceae</taxon>
        <taxon>Polarella</taxon>
    </lineage>
</organism>
<dbReference type="EMBL" id="CAJNNV010003440">
    <property type="protein sequence ID" value="CAE8589010.1"/>
    <property type="molecule type" value="Genomic_DNA"/>
</dbReference>
<gene>
    <name evidence="1" type="ORF">PGLA1383_LOCUS7791</name>
    <name evidence="2" type="ORF">PGLA2088_LOCUS41514</name>
</gene>
<keyword evidence="4" id="KW-1185">Reference proteome</keyword>
<reference evidence="2" key="1">
    <citation type="submission" date="2021-02" db="EMBL/GenBank/DDBJ databases">
        <authorList>
            <person name="Dougan E. K."/>
            <person name="Rhodes N."/>
            <person name="Thang M."/>
            <person name="Chan C."/>
        </authorList>
    </citation>
    <scope>NUCLEOTIDE SEQUENCE</scope>
</reference>
<protein>
    <recommendedName>
        <fullName evidence="5">Amine oxidase domain-containing protein</fullName>
    </recommendedName>
</protein>
<evidence type="ECO:0000313" key="2">
    <source>
        <dbReference type="EMBL" id="CAE8720741.1"/>
    </source>
</evidence>
<dbReference type="EMBL" id="CAJNNW010033866">
    <property type="protein sequence ID" value="CAE8720741.1"/>
    <property type="molecule type" value="Genomic_DNA"/>
</dbReference>
<dbReference type="AlphaFoldDB" id="A0A813LBK6"/>